<sequence>MLFHEIITSEEELRSLLGTPGKNAANKVINHLDHHCKEFISKSPIVFVSTSNADGHCDTSPRGDSPGFVHMMDDHHFVIPERPGNKRMDTLRNILENPYIGLLFVIPGLEETLRMNGKASVIKDPDILENMTAFGKTPLLGIAVEVEECYIHCAKAFKRSKLWQPEAWFPEADLPYPPQILADHINLQEVDVENVKASLAESYEKRLY</sequence>
<protein>
    <submittedName>
        <fullName evidence="2">Pyridoxamine 5'-phosphate oxidase family protein</fullName>
    </submittedName>
</protein>
<dbReference type="EMBL" id="JAGYPM010000005">
    <property type="protein sequence ID" value="MBS4192574.1"/>
    <property type="molecule type" value="Genomic_DNA"/>
</dbReference>
<evidence type="ECO:0000313" key="3">
    <source>
        <dbReference type="Proteomes" id="UP000681027"/>
    </source>
</evidence>
<organism evidence="2 3">
    <name type="scientific">Cytobacillus citreus</name>
    <dbReference type="NCBI Taxonomy" id="2833586"/>
    <lineage>
        <taxon>Bacteria</taxon>
        <taxon>Bacillati</taxon>
        <taxon>Bacillota</taxon>
        <taxon>Bacilli</taxon>
        <taxon>Bacillales</taxon>
        <taxon>Bacillaceae</taxon>
        <taxon>Cytobacillus</taxon>
    </lineage>
</organism>
<dbReference type="NCBIfam" id="TIGR04025">
    <property type="entry name" value="PPOX_FMN_DR2398"/>
    <property type="match status" value="1"/>
</dbReference>
<evidence type="ECO:0000313" key="2">
    <source>
        <dbReference type="EMBL" id="MBS4192574.1"/>
    </source>
</evidence>
<comment type="caution">
    <text evidence="2">The sequence shown here is derived from an EMBL/GenBank/DDBJ whole genome shotgun (WGS) entry which is preliminary data.</text>
</comment>
<dbReference type="InterPro" id="IPR011576">
    <property type="entry name" value="Pyridox_Oxase_N"/>
</dbReference>
<dbReference type="InterPro" id="IPR024029">
    <property type="entry name" value="Pyridox_Oxase_FMN-dep"/>
</dbReference>
<dbReference type="Pfam" id="PF01243">
    <property type="entry name" value="PNPOx_N"/>
    <property type="match status" value="1"/>
</dbReference>
<dbReference type="RefSeq" id="WP_213104030.1">
    <property type="nucleotide sequence ID" value="NZ_JAGYPM010000005.1"/>
</dbReference>
<dbReference type="Gene3D" id="2.30.110.10">
    <property type="entry name" value="Electron Transport, Fmn-binding Protein, Chain A"/>
    <property type="match status" value="1"/>
</dbReference>
<gene>
    <name evidence="2" type="ORF">KHA94_20735</name>
</gene>
<dbReference type="Proteomes" id="UP000681027">
    <property type="component" value="Unassembled WGS sequence"/>
</dbReference>
<name>A0ABS5P095_9BACI</name>
<accession>A0ABS5P095</accession>
<dbReference type="PANTHER" id="PTHR42815">
    <property type="entry name" value="FAD-BINDING, PUTATIVE (AFU_ORTHOLOGUE AFUA_6G07600)-RELATED"/>
    <property type="match status" value="1"/>
</dbReference>
<proteinExistence type="predicted"/>
<dbReference type="SUPFAM" id="SSF50475">
    <property type="entry name" value="FMN-binding split barrel"/>
    <property type="match status" value="1"/>
</dbReference>
<dbReference type="PANTHER" id="PTHR42815:SF2">
    <property type="entry name" value="FAD-BINDING, PUTATIVE (AFU_ORTHOLOGUE AFUA_6G07600)-RELATED"/>
    <property type="match status" value="1"/>
</dbReference>
<keyword evidence="3" id="KW-1185">Reference proteome</keyword>
<feature type="domain" description="Pyridoxamine 5'-phosphate oxidase N-terminal" evidence="1">
    <location>
        <begin position="32"/>
        <end position="151"/>
    </location>
</feature>
<evidence type="ECO:0000259" key="1">
    <source>
        <dbReference type="Pfam" id="PF01243"/>
    </source>
</evidence>
<dbReference type="InterPro" id="IPR012349">
    <property type="entry name" value="Split_barrel_FMN-bd"/>
</dbReference>
<reference evidence="2 3" key="1">
    <citation type="submission" date="2021-05" db="EMBL/GenBank/DDBJ databases">
        <title>Novel Bacillus species.</title>
        <authorList>
            <person name="Liu G."/>
        </authorList>
    </citation>
    <scope>NUCLEOTIDE SEQUENCE [LARGE SCALE GENOMIC DNA]</scope>
    <source>
        <strain evidence="2 3">FJAT-49705</strain>
    </source>
</reference>